<feature type="transmembrane region" description="Helical" evidence="2">
    <location>
        <begin position="63"/>
        <end position="81"/>
    </location>
</feature>
<dbReference type="Pfam" id="PF20153">
    <property type="entry name" value="DUF6535"/>
    <property type="match status" value="1"/>
</dbReference>
<name>A0AAW0AY31_9AGAR</name>
<evidence type="ECO:0000256" key="1">
    <source>
        <dbReference type="SAM" id="MobiDB-lite"/>
    </source>
</evidence>
<organism evidence="4 5">
    <name type="scientific">Favolaschia claudopus</name>
    <dbReference type="NCBI Taxonomy" id="2862362"/>
    <lineage>
        <taxon>Eukaryota</taxon>
        <taxon>Fungi</taxon>
        <taxon>Dikarya</taxon>
        <taxon>Basidiomycota</taxon>
        <taxon>Agaricomycotina</taxon>
        <taxon>Agaricomycetes</taxon>
        <taxon>Agaricomycetidae</taxon>
        <taxon>Agaricales</taxon>
        <taxon>Marasmiineae</taxon>
        <taxon>Mycenaceae</taxon>
        <taxon>Favolaschia</taxon>
    </lineage>
</organism>
<comment type="caution">
    <text evidence="4">The sequence shown here is derived from an EMBL/GenBank/DDBJ whole genome shotgun (WGS) entry which is preliminary data.</text>
</comment>
<feature type="domain" description="DUF6535" evidence="3">
    <location>
        <begin position="38"/>
        <end position="181"/>
    </location>
</feature>
<feature type="region of interest" description="Disordered" evidence="1">
    <location>
        <begin position="977"/>
        <end position="1003"/>
    </location>
</feature>
<dbReference type="InterPro" id="IPR045338">
    <property type="entry name" value="DUF6535"/>
</dbReference>
<feature type="transmembrane region" description="Helical" evidence="2">
    <location>
        <begin position="160"/>
        <end position="180"/>
    </location>
</feature>
<keyword evidence="5" id="KW-1185">Reference proteome</keyword>
<proteinExistence type="predicted"/>
<keyword evidence="2" id="KW-0812">Transmembrane</keyword>
<evidence type="ECO:0000259" key="3">
    <source>
        <dbReference type="Pfam" id="PF20153"/>
    </source>
</evidence>
<evidence type="ECO:0000256" key="2">
    <source>
        <dbReference type="SAM" id="Phobius"/>
    </source>
</evidence>
<evidence type="ECO:0000313" key="5">
    <source>
        <dbReference type="Proteomes" id="UP001362999"/>
    </source>
</evidence>
<accession>A0AAW0AY31</accession>
<gene>
    <name evidence="4" type="ORF">R3P38DRAFT_2784547</name>
</gene>
<feature type="transmembrane region" description="Helical" evidence="2">
    <location>
        <begin position="186"/>
        <end position="211"/>
    </location>
</feature>
<dbReference type="EMBL" id="JAWWNJ010000047">
    <property type="protein sequence ID" value="KAK7017635.1"/>
    <property type="molecule type" value="Genomic_DNA"/>
</dbReference>
<keyword evidence="2" id="KW-1133">Transmembrane helix</keyword>
<evidence type="ECO:0000313" key="4">
    <source>
        <dbReference type="EMBL" id="KAK7017635.1"/>
    </source>
</evidence>
<feature type="transmembrane region" description="Helical" evidence="2">
    <location>
        <begin position="93"/>
        <end position="117"/>
    </location>
</feature>
<keyword evidence="2" id="KW-0472">Membrane</keyword>
<protein>
    <recommendedName>
        <fullName evidence="3">DUF6535 domain-containing protein</fullName>
    </recommendedName>
</protein>
<feature type="compositionally biased region" description="Polar residues" evidence="1">
    <location>
        <begin position="979"/>
        <end position="993"/>
    </location>
</feature>
<reference evidence="4 5" key="1">
    <citation type="journal article" date="2024" name="J Genomics">
        <title>Draft genome sequencing and assembly of Favolaschia claudopus CIRM-BRFM 2984 isolated from oak limbs.</title>
        <authorList>
            <person name="Navarro D."/>
            <person name="Drula E."/>
            <person name="Chaduli D."/>
            <person name="Cazenave R."/>
            <person name="Ahrendt S."/>
            <person name="Wang J."/>
            <person name="Lipzen A."/>
            <person name="Daum C."/>
            <person name="Barry K."/>
            <person name="Grigoriev I.V."/>
            <person name="Favel A."/>
            <person name="Rosso M.N."/>
            <person name="Martin F."/>
        </authorList>
    </citation>
    <scope>NUCLEOTIDE SEQUENCE [LARGE SCALE GENOMIC DNA]</scope>
    <source>
        <strain evidence="4 5">CIRM-BRFM 2984</strain>
    </source>
</reference>
<dbReference type="Proteomes" id="UP001362999">
    <property type="component" value="Unassembled WGS sequence"/>
</dbReference>
<sequence length="1003" mass="112771">MCFNELIVKQEEQGERLNRAVEALKSPSPTTDKKTAFWNSYLKLADENDKAFQQKYSTDLDTALIFAGLFSAVGSVFIIQIQPQLAVSQPPRIIVLVQSMLYISLFTTLSAALLAVLGKQWMMYYQAAGSRGTFEERGLERQRKLDGLVKWKFDVLLQMFPLLLQLSLLLFSASLTIYLWTQNHCVAMIVMFMTSFGVASYLLLLISATIFPDCPFQTPLAPILNRIASPYVSSLWLLLCDSQNKFKELWTFIVRTRDVVFPHFVSTLLPASQSTPRSRDKFADADFTPPSPEVPAVLWVLGTSTDPAMISTAAEMAIDLQWPLALDLGSTEAVLTRLAEIIHSCFDFRHTTLATKLRKNMAQLAITCGRLYCSLRLVARASGINPESALQHRLLLDLYIETEFGTDNPELENVIYMLKGRPHLVNGQDALSMGIGWVLHVIPSLKSISFQAKAEQLVDHIQEDMPSLNLPSFTNYLCCLNSLFAPTNPRVMIEMDKTPFRSVLMNQLFDAFLDSILVVDISVIARIIETTAQLTNQLVGPTRTSYRDDYVLVQAISRFCSTFPRIDGWLDVVVAASKLLRVDQATDLLEIHLIAAPSILTTSTEHDAVDVTWIYWAMEQLEQSWRDTQCDASSQNWDEETVDSIGSLLRILACSGILPTSPSPESFRIILRALSASSDKGVRAGEAGTPAREGGTPLSSDIAFTAFLVLKQGQNWFMDPSLRSLIEDFSMLSHLGRVVLDCKHSFPYHDFLHVMRPYMKLLKGISDKPESKSLLPLTELPTWMAIFSDDTFHGRMKALTSVIRNVWVPKLDKQFQFTYESEECLAFALTALSNAWNTYDFSSTCAEKFWSLARCTVSTTLYFETRWNHLEVTYYSTQGLPPALMTISASRMRESLLKASVNSRNTTPTCASHTEQSLKQMSELLESLADSMGTIFAPGLPKMQVKGRDHDVWWEVRRNLEGWIDIERSICGEDEVHHSTSCTDSGEYTSSTYEGPPDRKQGW</sequence>
<dbReference type="AlphaFoldDB" id="A0AAW0AY31"/>